<evidence type="ECO:0000256" key="1">
    <source>
        <dbReference type="ARBA" id="ARBA00004651"/>
    </source>
</evidence>
<comment type="caution">
    <text evidence="11">The sequence shown here is derived from an EMBL/GenBank/DDBJ whole genome shotgun (WGS) entry which is preliminary data.</text>
</comment>
<organism evidence="11 12">
    <name type="scientific">SAR86 cluster bacterium BACL1 MAG-120820-bin45</name>
    <dbReference type="NCBI Taxonomy" id="1655612"/>
    <lineage>
        <taxon>Bacteria</taxon>
        <taxon>Pseudomonadati</taxon>
        <taxon>Pseudomonadota</taxon>
        <taxon>Gammaproteobacteria</taxon>
        <taxon>SAR86 cluster</taxon>
    </lineage>
</organism>
<feature type="domain" description="MacB-like periplasmic core" evidence="10">
    <location>
        <begin position="25"/>
        <end position="227"/>
    </location>
</feature>
<dbReference type="GO" id="GO:0098797">
    <property type="term" value="C:plasma membrane protein complex"/>
    <property type="evidence" value="ECO:0007669"/>
    <property type="project" value="TreeGrafter"/>
</dbReference>
<keyword evidence="3" id="KW-0813">Transport</keyword>
<keyword evidence="7 8" id="KW-0472">Membrane</keyword>
<evidence type="ECO:0000256" key="6">
    <source>
        <dbReference type="ARBA" id="ARBA00022989"/>
    </source>
</evidence>
<evidence type="ECO:0000256" key="5">
    <source>
        <dbReference type="ARBA" id="ARBA00022692"/>
    </source>
</evidence>
<dbReference type="STRING" id="1655612.ABS10_00275"/>
<evidence type="ECO:0000256" key="7">
    <source>
        <dbReference type="ARBA" id="ARBA00023136"/>
    </source>
</evidence>
<comment type="similarity">
    <text evidence="2">Belongs to the ABC-4 integral membrane protein family. LolC/E subfamily.</text>
</comment>
<dbReference type="PANTHER" id="PTHR30489:SF0">
    <property type="entry name" value="LIPOPROTEIN-RELEASING SYSTEM TRANSMEMBRANE PROTEIN LOLE"/>
    <property type="match status" value="1"/>
</dbReference>
<dbReference type="PANTHER" id="PTHR30489">
    <property type="entry name" value="LIPOPROTEIN-RELEASING SYSTEM TRANSMEMBRANE PROTEIN LOLE"/>
    <property type="match status" value="1"/>
</dbReference>
<gene>
    <name evidence="11" type="ORF">ABS10_00275</name>
</gene>
<feature type="domain" description="ABC3 transporter permease C-terminal" evidence="9">
    <location>
        <begin position="274"/>
        <end position="405"/>
    </location>
</feature>
<keyword evidence="5 8" id="KW-0812">Transmembrane</keyword>
<dbReference type="NCBIfam" id="TIGR02212">
    <property type="entry name" value="lolCE"/>
    <property type="match status" value="1"/>
</dbReference>
<dbReference type="Pfam" id="PF02687">
    <property type="entry name" value="FtsX"/>
    <property type="match status" value="1"/>
</dbReference>
<evidence type="ECO:0000313" key="12">
    <source>
        <dbReference type="Proteomes" id="UP000051027"/>
    </source>
</evidence>
<evidence type="ECO:0000256" key="3">
    <source>
        <dbReference type="ARBA" id="ARBA00022448"/>
    </source>
</evidence>
<protein>
    <submittedName>
        <fullName evidence="11">ABC transporter permease</fullName>
    </submittedName>
</protein>
<keyword evidence="6 8" id="KW-1133">Transmembrane helix</keyword>
<feature type="transmembrane region" description="Helical" evidence="8">
    <location>
        <begin position="315"/>
        <end position="341"/>
    </location>
</feature>
<dbReference type="Proteomes" id="UP000051027">
    <property type="component" value="Unassembled WGS sequence"/>
</dbReference>
<dbReference type="InterPro" id="IPR011925">
    <property type="entry name" value="LolCE_TM"/>
</dbReference>
<evidence type="ECO:0000259" key="10">
    <source>
        <dbReference type="Pfam" id="PF12704"/>
    </source>
</evidence>
<evidence type="ECO:0000256" key="4">
    <source>
        <dbReference type="ARBA" id="ARBA00022475"/>
    </source>
</evidence>
<accession>A0A0R2U723</accession>
<evidence type="ECO:0000259" key="9">
    <source>
        <dbReference type="Pfam" id="PF02687"/>
    </source>
</evidence>
<evidence type="ECO:0000313" key="11">
    <source>
        <dbReference type="EMBL" id="KRO95302.1"/>
    </source>
</evidence>
<evidence type="ECO:0000256" key="8">
    <source>
        <dbReference type="SAM" id="Phobius"/>
    </source>
</evidence>
<dbReference type="EMBL" id="LICS01000038">
    <property type="protein sequence ID" value="KRO95302.1"/>
    <property type="molecule type" value="Genomic_DNA"/>
</dbReference>
<keyword evidence="4" id="KW-1003">Cell membrane</keyword>
<feature type="transmembrane region" description="Helical" evidence="8">
    <location>
        <begin position="271"/>
        <end position="295"/>
    </location>
</feature>
<dbReference type="GO" id="GO:0042953">
    <property type="term" value="P:lipoprotein transport"/>
    <property type="evidence" value="ECO:0007669"/>
    <property type="project" value="InterPro"/>
</dbReference>
<feature type="transmembrane region" description="Helical" evidence="8">
    <location>
        <begin position="377"/>
        <end position="395"/>
    </location>
</feature>
<reference evidence="11 12" key="1">
    <citation type="submission" date="2015-10" db="EMBL/GenBank/DDBJ databases">
        <title>Metagenome-Assembled Genomes uncover a global brackish microbiome.</title>
        <authorList>
            <person name="Hugerth L.W."/>
            <person name="Larsson J."/>
            <person name="Alneberg J."/>
            <person name="Lindh M.V."/>
            <person name="Legrand C."/>
            <person name="Pinhassi J."/>
            <person name="Andersson A.F."/>
        </authorList>
    </citation>
    <scope>NUCLEOTIDE SEQUENCE [LARGE SCALE GENOMIC DNA]</scope>
    <source>
        <strain evidence="11">BACL1 MAG-120820-bin45</strain>
    </source>
</reference>
<feature type="transmembrane region" description="Helical" evidence="8">
    <location>
        <begin position="20"/>
        <end position="46"/>
    </location>
</feature>
<evidence type="ECO:0000256" key="2">
    <source>
        <dbReference type="ARBA" id="ARBA00005236"/>
    </source>
</evidence>
<dbReference type="AlphaFoldDB" id="A0A0R2U723"/>
<dbReference type="Pfam" id="PF12704">
    <property type="entry name" value="MacB_PCD"/>
    <property type="match status" value="1"/>
</dbReference>
<proteinExistence type="inferred from homology"/>
<dbReference type="InterPro" id="IPR025857">
    <property type="entry name" value="MacB_PCD"/>
</dbReference>
<comment type="subcellular location">
    <subcellularLocation>
        <location evidence="1">Cell membrane</location>
        <topology evidence="1">Multi-pass membrane protein</topology>
    </subcellularLocation>
</comment>
<dbReference type="GO" id="GO:0044874">
    <property type="term" value="P:lipoprotein localization to outer membrane"/>
    <property type="evidence" value="ECO:0007669"/>
    <property type="project" value="TreeGrafter"/>
</dbReference>
<dbReference type="InterPro" id="IPR051447">
    <property type="entry name" value="Lipoprotein-release_system"/>
</dbReference>
<sequence length="412" mass="45428">MSSLPIYLGYKYFRSKKGAFASFTSIMAIAGLALGVAALVIVLSVMNGFERELQTRVLGVVPQLIIRNEGPISQYDELISELLQSPEVQAASPYIETQGLMSANNRARGVFVTGIIPQLEDDISILPNYIYAGSLDDLSPTEGVVIGGWLSRYLGITLGDDITIMTTNLRSSVLGSFPRSLSLKVVGIFELKAELDQSLVLIHHDLASNLLNLSPESTQGIRVKTTDLFEANSIGYQLLEDYLPQDEGYYFTSWQRTHGTLFQAIQLEKKLISLMLFLIITVAAFNILSTLVMTVKTKEREIAILKTMGCSNSQLTGIFVTLGMIIGILGIIIGLVLGLIITPNIDSMIHVAESLMSRTLMDSYFINYFPYEFRSSQLIQISLSCIVLSLLFSYFPASKAAKLNPVTILRHE</sequence>
<name>A0A0R2U723_9GAMM</name>
<dbReference type="InterPro" id="IPR003838">
    <property type="entry name" value="ABC3_permease_C"/>
</dbReference>